<dbReference type="Proteomes" id="UP000001877">
    <property type="component" value="Chromosome"/>
</dbReference>
<evidence type="ECO:0000313" key="3">
    <source>
        <dbReference type="Proteomes" id="UP000001877"/>
    </source>
</evidence>
<dbReference type="STRING" id="358681.BBR47_10760"/>
<keyword evidence="3" id="KW-1185">Reference proteome</keyword>
<name>C0Z696_BREBN</name>
<accession>C0Z696</accession>
<dbReference type="InterPro" id="IPR024301">
    <property type="entry name" value="Amidase_6"/>
</dbReference>
<proteinExistence type="predicted"/>
<organism evidence="2 3">
    <name type="scientific">Brevibacillus brevis (strain 47 / JCM 6285 / NBRC 100599)</name>
    <dbReference type="NCBI Taxonomy" id="358681"/>
    <lineage>
        <taxon>Bacteria</taxon>
        <taxon>Bacillati</taxon>
        <taxon>Bacillota</taxon>
        <taxon>Bacilli</taxon>
        <taxon>Bacillales</taxon>
        <taxon>Paenibacillaceae</taxon>
        <taxon>Brevibacillus</taxon>
    </lineage>
</organism>
<gene>
    <name evidence="2" type="ordered locus">BBR47_10760</name>
</gene>
<dbReference type="AlphaFoldDB" id="C0Z696"/>
<reference evidence="2 3" key="1">
    <citation type="submission" date="2005-03" db="EMBL/GenBank/DDBJ databases">
        <title>Brevibacillus brevis strain 47, complete genome.</title>
        <authorList>
            <person name="Hosoyama A."/>
            <person name="Yamada R."/>
            <person name="Hongo Y."/>
            <person name="Terui Y."/>
            <person name="Ankai A."/>
            <person name="Masuyama W."/>
            <person name="Sekiguchi M."/>
            <person name="Takeda T."/>
            <person name="Asano K."/>
            <person name="Ohji S."/>
            <person name="Ichikawa N."/>
            <person name="Narita S."/>
            <person name="Aoki N."/>
            <person name="Miura H."/>
            <person name="Matsushita S."/>
            <person name="Sekigawa T."/>
            <person name="Yamagata H."/>
            <person name="Yoshikawa H."/>
            <person name="Udaka S."/>
            <person name="Tanikawa S."/>
            <person name="Fujita N."/>
        </authorList>
    </citation>
    <scope>NUCLEOTIDE SEQUENCE [LARGE SCALE GENOMIC DNA]</scope>
    <source>
        <strain evidence="3">47 / JCM 6285 / NBRC 100599</strain>
    </source>
</reference>
<dbReference type="Pfam" id="PF12671">
    <property type="entry name" value="Amidase_6"/>
    <property type="match status" value="1"/>
</dbReference>
<dbReference type="PANTHER" id="PTHR40032">
    <property type="entry name" value="EXPORTED PROTEIN-RELATED"/>
    <property type="match status" value="1"/>
</dbReference>
<dbReference type="PANTHER" id="PTHR40032:SF1">
    <property type="entry name" value="EXPORTED PROTEIN"/>
    <property type="match status" value="1"/>
</dbReference>
<evidence type="ECO:0000259" key="1">
    <source>
        <dbReference type="Pfam" id="PF12671"/>
    </source>
</evidence>
<sequence>MLTLLPKKLSACSDSFSFSSECSTSDIFFIEMNSSWALSQSGGGKEEGKVEWREFIQQYFQAVHQSSMDGKYERLLPFYCTEESCIQDEWNRLNREKRRAEERGVKLLAVQGQVTPMCWVDTDATMEITVQWQENKTLGIKQTKYKEANKRLFQLQLLKTNEKWSIIGARESNGDQKLVVEEEEEEPIIVVSGVEDAIDQPMLIVLGEGGYNAANAVAYAERYWNTTNPVYPRFTDDCTNFISQCLHAGGIPMLMSKEMGKGWWIRTGKGASWSYSWTVAHSLYLLLKSGGAPMRAVTKSSAAELVPGDIICYDFNGDGRFQHNTIVVAKDANQMPLVNAHTTDSSMRYWAYEDSTAYTPNMRYAFFHIRGV</sequence>
<evidence type="ECO:0000313" key="2">
    <source>
        <dbReference type="EMBL" id="BAH42053.1"/>
    </source>
</evidence>
<dbReference type="HOGENOM" id="CLU_048731_0_0_9"/>
<feature type="domain" description="Putative amidase" evidence="1">
    <location>
        <begin position="211"/>
        <end position="364"/>
    </location>
</feature>
<dbReference type="EMBL" id="AP008955">
    <property type="protein sequence ID" value="BAH42053.1"/>
    <property type="molecule type" value="Genomic_DNA"/>
</dbReference>
<protein>
    <recommendedName>
        <fullName evidence="1">Putative amidase domain-containing protein</fullName>
    </recommendedName>
</protein>
<dbReference type="KEGG" id="bbe:BBR47_10760"/>
<dbReference type="eggNOG" id="ENOG502Z7JI">
    <property type="taxonomic scope" value="Bacteria"/>
</dbReference>